<feature type="domain" description="Peptidase S49" evidence="6">
    <location>
        <begin position="125"/>
        <end position="275"/>
    </location>
</feature>
<dbReference type="InterPro" id="IPR029045">
    <property type="entry name" value="ClpP/crotonase-like_dom_sf"/>
</dbReference>
<evidence type="ECO:0000256" key="2">
    <source>
        <dbReference type="ARBA" id="ARBA00022670"/>
    </source>
</evidence>
<keyword evidence="4" id="KW-0720">Serine protease</keyword>
<dbReference type="GO" id="GO:0006508">
    <property type="term" value="P:proteolysis"/>
    <property type="evidence" value="ECO:0007669"/>
    <property type="project" value="UniProtKB-KW"/>
</dbReference>
<evidence type="ECO:0000259" key="6">
    <source>
        <dbReference type="Pfam" id="PF01343"/>
    </source>
</evidence>
<dbReference type="RefSeq" id="WP_179489901.1">
    <property type="nucleotide sequence ID" value="NZ_JACCCW010000001.1"/>
</dbReference>
<accession>A0A7Y9PGL7</accession>
<evidence type="ECO:0000256" key="3">
    <source>
        <dbReference type="ARBA" id="ARBA00022801"/>
    </source>
</evidence>
<dbReference type="Pfam" id="PF01343">
    <property type="entry name" value="Peptidase_S49"/>
    <property type="match status" value="1"/>
</dbReference>
<dbReference type="PANTHER" id="PTHR42987:SF4">
    <property type="entry name" value="PROTEASE SOHB-RELATED"/>
    <property type="match status" value="1"/>
</dbReference>
<gene>
    <name evidence="7" type="ORF">HDF17_001825</name>
</gene>
<keyword evidence="3 7" id="KW-0378">Hydrolase</keyword>
<dbReference type="Gene3D" id="6.20.330.10">
    <property type="match status" value="1"/>
</dbReference>
<dbReference type="CDD" id="cd07023">
    <property type="entry name" value="S49_Sppa_N_C"/>
    <property type="match status" value="1"/>
</dbReference>
<protein>
    <submittedName>
        <fullName evidence="7">Protease-4</fullName>
        <ecNumber evidence="7">3.4.21.-</ecNumber>
    </submittedName>
</protein>
<reference evidence="7 8" key="1">
    <citation type="submission" date="2020-07" db="EMBL/GenBank/DDBJ databases">
        <title>Genomic Encyclopedia of Type Strains, Phase IV (KMG-V): Genome sequencing to study the core and pangenomes of soil and plant-associated prokaryotes.</title>
        <authorList>
            <person name="Whitman W."/>
        </authorList>
    </citation>
    <scope>NUCLEOTIDE SEQUENCE [LARGE SCALE GENOMIC DNA]</scope>
    <source>
        <strain evidence="7 8">X4EP2</strain>
    </source>
</reference>
<comment type="caution">
    <text evidence="7">The sequence shown here is derived from an EMBL/GenBank/DDBJ whole genome shotgun (WGS) entry which is preliminary data.</text>
</comment>
<evidence type="ECO:0000313" key="8">
    <source>
        <dbReference type="Proteomes" id="UP000589520"/>
    </source>
</evidence>
<sequence length="321" mass="34735">MPEDVSPPPPPYVAPSYPAPYVPPRRRSAWFYIGTIGGSFAVIALVLTGIIWGTTRSSGWSPFGSDEIAVIDVTGMILTADKIDAQLRAYADDDSVKAIILHIDSPGGAASPSQEIYHEIERLRQEKHTKIVASVDSVGASGAYYIASACDRVYANQASVVGSIGVVMEWTNYGDLMRWAKLKSVDIHAGELKTAGDPSRDMTPKEQAYFQSLVDNMYSQFVHDVAVGRHTTEDKIKPLATGQVWTGQQALPLGLIDKEGGLRVALMDTAKEVGISGEPTVVSPAKEERGLLSMLLSGGEDLFPNPGKLLEHAPGFYFLWK</sequence>
<keyword evidence="8" id="KW-1185">Reference proteome</keyword>
<dbReference type="InterPro" id="IPR047272">
    <property type="entry name" value="S49_SppA_C"/>
</dbReference>
<name>A0A7Y9PGL7_9BACT</name>
<evidence type="ECO:0000256" key="5">
    <source>
        <dbReference type="SAM" id="Phobius"/>
    </source>
</evidence>
<feature type="transmembrane region" description="Helical" evidence="5">
    <location>
        <begin position="29"/>
        <end position="52"/>
    </location>
</feature>
<dbReference type="InterPro" id="IPR002142">
    <property type="entry name" value="Peptidase_S49"/>
</dbReference>
<dbReference type="EMBL" id="JACCCW010000001">
    <property type="protein sequence ID" value="NYF79538.1"/>
    <property type="molecule type" value="Genomic_DNA"/>
</dbReference>
<keyword evidence="5" id="KW-0472">Membrane</keyword>
<dbReference type="Gene3D" id="3.90.226.10">
    <property type="entry name" value="2-enoyl-CoA Hydratase, Chain A, domain 1"/>
    <property type="match status" value="1"/>
</dbReference>
<evidence type="ECO:0000313" key="7">
    <source>
        <dbReference type="EMBL" id="NYF79538.1"/>
    </source>
</evidence>
<keyword evidence="5" id="KW-1133">Transmembrane helix</keyword>
<evidence type="ECO:0000256" key="4">
    <source>
        <dbReference type="ARBA" id="ARBA00022825"/>
    </source>
</evidence>
<comment type="similarity">
    <text evidence="1">Belongs to the peptidase S49 family.</text>
</comment>
<dbReference type="EC" id="3.4.21.-" evidence="7"/>
<proteinExistence type="inferred from homology"/>
<organism evidence="7 8">
    <name type="scientific">Granulicella arctica</name>
    <dbReference type="NCBI Taxonomy" id="940613"/>
    <lineage>
        <taxon>Bacteria</taxon>
        <taxon>Pseudomonadati</taxon>
        <taxon>Acidobacteriota</taxon>
        <taxon>Terriglobia</taxon>
        <taxon>Terriglobales</taxon>
        <taxon>Acidobacteriaceae</taxon>
        <taxon>Granulicella</taxon>
    </lineage>
</organism>
<dbReference type="SUPFAM" id="SSF52096">
    <property type="entry name" value="ClpP/crotonase"/>
    <property type="match status" value="1"/>
</dbReference>
<evidence type="ECO:0000256" key="1">
    <source>
        <dbReference type="ARBA" id="ARBA00008683"/>
    </source>
</evidence>
<dbReference type="Proteomes" id="UP000589520">
    <property type="component" value="Unassembled WGS sequence"/>
</dbReference>
<dbReference type="PANTHER" id="PTHR42987">
    <property type="entry name" value="PEPTIDASE S49"/>
    <property type="match status" value="1"/>
</dbReference>
<dbReference type="NCBIfam" id="TIGR00706">
    <property type="entry name" value="SppA_dom"/>
    <property type="match status" value="1"/>
</dbReference>
<dbReference type="GO" id="GO:0008236">
    <property type="term" value="F:serine-type peptidase activity"/>
    <property type="evidence" value="ECO:0007669"/>
    <property type="project" value="UniProtKB-KW"/>
</dbReference>
<dbReference type="AlphaFoldDB" id="A0A7Y9PGL7"/>
<dbReference type="InterPro" id="IPR004635">
    <property type="entry name" value="Pept_S49_SppA"/>
</dbReference>
<keyword evidence="2 7" id="KW-0645">Protease</keyword>
<keyword evidence="5" id="KW-0812">Transmembrane</keyword>